<dbReference type="Proteomes" id="UP000251545">
    <property type="component" value="Unassembled WGS sequence"/>
</dbReference>
<feature type="transmembrane region" description="Helical" evidence="1">
    <location>
        <begin position="92"/>
        <end position="111"/>
    </location>
</feature>
<keyword evidence="1" id="KW-0472">Membrane</keyword>
<evidence type="ECO:0000313" key="3">
    <source>
        <dbReference type="Proteomes" id="UP000251545"/>
    </source>
</evidence>
<feature type="transmembrane region" description="Helical" evidence="1">
    <location>
        <begin position="57"/>
        <end position="77"/>
    </location>
</feature>
<gene>
    <name evidence="2" type="ORF">CLV33_10560</name>
</gene>
<protein>
    <recommendedName>
        <fullName evidence="4">DUF2069 domain-containing protein</fullName>
    </recommendedName>
</protein>
<dbReference type="AlphaFoldDB" id="A0A362X2V9"/>
<dbReference type="EMBL" id="PVEO01000005">
    <property type="protein sequence ID" value="PQV48213.1"/>
    <property type="molecule type" value="Genomic_DNA"/>
</dbReference>
<organism evidence="2 3">
    <name type="scientific">Jejuia pallidilutea</name>
    <dbReference type="NCBI Taxonomy" id="504487"/>
    <lineage>
        <taxon>Bacteria</taxon>
        <taxon>Pseudomonadati</taxon>
        <taxon>Bacteroidota</taxon>
        <taxon>Flavobacteriia</taxon>
        <taxon>Flavobacteriales</taxon>
        <taxon>Flavobacteriaceae</taxon>
        <taxon>Jejuia</taxon>
    </lineage>
</organism>
<name>A0A362X2V9_9FLAO</name>
<reference evidence="2 3" key="1">
    <citation type="submission" date="2018-02" db="EMBL/GenBank/DDBJ databases">
        <title>Genomic Encyclopedia of Archaeal and Bacterial Type Strains, Phase II (KMG-II): from individual species to whole genera.</title>
        <authorList>
            <person name="Goeker M."/>
        </authorList>
    </citation>
    <scope>NUCLEOTIDE SEQUENCE [LARGE SCALE GENOMIC DNA]</scope>
    <source>
        <strain evidence="2 3">DSM 21165</strain>
    </source>
</reference>
<evidence type="ECO:0000313" key="2">
    <source>
        <dbReference type="EMBL" id="PQV48213.1"/>
    </source>
</evidence>
<feature type="transmembrane region" description="Helical" evidence="1">
    <location>
        <begin position="31"/>
        <end position="50"/>
    </location>
</feature>
<dbReference type="RefSeq" id="WP_105473697.1">
    <property type="nucleotide sequence ID" value="NZ_PVEO01000005.1"/>
</dbReference>
<keyword evidence="1" id="KW-1133">Transmembrane helix</keyword>
<sequence length="119" mass="13871">MSLISKYSKYLPYLYFIAITIYWFTSVNKSQGLTAYPILLFAIPFLWQLIKPNKNLNFTLGITFVCLSSYMILAYISEMLNLISISSATKQLMLYGGVFFILNFFMALWIIKNSLNKRF</sequence>
<evidence type="ECO:0000256" key="1">
    <source>
        <dbReference type="SAM" id="Phobius"/>
    </source>
</evidence>
<evidence type="ECO:0008006" key="4">
    <source>
        <dbReference type="Google" id="ProtNLM"/>
    </source>
</evidence>
<feature type="transmembrane region" description="Helical" evidence="1">
    <location>
        <begin position="7"/>
        <end position="25"/>
    </location>
</feature>
<keyword evidence="1" id="KW-0812">Transmembrane</keyword>
<accession>A0A362X2V9</accession>
<comment type="caution">
    <text evidence="2">The sequence shown here is derived from an EMBL/GenBank/DDBJ whole genome shotgun (WGS) entry which is preliminary data.</text>
</comment>
<proteinExistence type="predicted"/>